<feature type="non-terminal residue" evidence="2">
    <location>
        <position position="1"/>
    </location>
</feature>
<gene>
    <name evidence="2" type="ORF">BN1708_020553</name>
</gene>
<evidence type="ECO:0000313" key="3">
    <source>
        <dbReference type="Proteomes" id="UP000044602"/>
    </source>
</evidence>
<accession>A0A0G4MWC4</accession>
<evidence type="ECO:0000313" key="2">
    <source>
        <dbReference type="EMBL" id="CRK38522.1"/>
    </source>
</evidence>
<feature type="compositionally biased region" description="Low complexity" evidence="1">
    <location>
        <begin position="12"/>
        <end position="22"/>
    </location>
</feature>
<feature type="non-terminal residue" evidence="2">
    <location>
        <position position="88"/>
    </location>
</feature>
<dbReference type="EMBL" id="CVQH01025544">
    <property type="protein sequence ID" value="CRK38522.1"/>
    <property type="molecule type" value="Genomic_DNA"/>
</dbReference>
<evidence type="ECO:0000256" key="1">
    <source>
        <dbReference type="SAM" id="MobiDB-lite"/>
    </source>
</evidence>
<dbReference type="AlphaFoldDB" id="A0A0G4MWC4"/>
<organism evidence="2 3">
    <name type="scientific">Verticillium longisporum</name>
    <name type="common">Verticillium dahliae var. longisporum</name>
    <dbReference type="NCBI Taxonomy" id="100787"/>
    <lineage>
        <taxon>Eukaryota</taxon>
        <taxon>Fungi</taxon>
        <taxon>Dikarya</taxon>
        <taxon>Ascomycota</taxon>
        <taxon>Pezizomycotina</taxon>
        <taxon>Sordariomycetes</taxon>
        <taxon>Hypocreomycetidae</taxon>
        <taxon>Glomerellales</taxon>
        <taxon>Plectosphaerellaceae</taxon>
        <taxon>Verticillium</taxon>
    </lineage>
</organism>
<keyword evidence="3" id="KW-1185">Reference proteome</keyword>
<dbReference type="Proteomes" id="UP000044602">
    <property type="component" value="Unassembled WGS sequence"/>
</dbReference>
<name>A0A0G4MWC4_VERLO</name>
<reference evidence="2 3" key="1">
    <citation type="submission" date="2015-05" db="EMBL/GenBank/DDBJ databases">
        <authorList>
            <person name="Wang D.B."/>
            <person name="Wang M."/>
        </authorList>
    </citation>
    <scope>NUCLEOTIDE SEQUENCE [LARGE SCALE GENOMIC DNA]</scope>
    <source>
        <strain evidence="2">VL1</strain>
    </source>
</reference>
<feature type="region of interest" description="Disordered" evidence="1">
    <location>
        <begin position="1"/>
        <end position="88"/>
    </location>
</feature>
<protein>
    <submittedName>
        <fullName evidence="2">Uncharacterized protein</fullName>
    </submittedName>
</protein>
<sequence>GARRRRRPPRQPLLWRRGLQPPAHRAPVRHCARRRPHRSLCRRPRARTRRRRHHLRHRLHLDAALPAGRRGAQQPRAGPVPARRLPAG</sequence>
<proteinExistence type="predicted"/>
<feature type="compositionally biased region" description="Basic residues" evidence="1">
    <location>
        <begin position="26"/>
        <end position="59"/>
    </location>
</feature>